<evidence type="ECO:0008006" key="4">
    <source>
        <dbReference type="Google" id="ProtNLM"/>
    </source>
</evidence>
<feature type="chain" id="PRO_5015938984" description="Lipocalin-like domain-containing protein" evidence="1">
    <location>
        <begin position="26"/>
        <end position="147"/>
    </location>
</feature>
<feature type="signal peptide" evidence="1">
    <location>
        <begin position="1"/>
        <end position="25"/>
    </location>
</feature>
<dbReference type="OrthoDB" id="1086662at2"/>
<keyword evidence="3" id="KW-1185">Reference proteome</keyword>
<dbReference type="RefSeq" id="WP_110360457.1">
    <property type="nucleotide sequence ID" value="NZ_QFLI01000003.1"/>
</dbReference>
<comment type="caution">
    <text evidence="2">The sequence shown here is derived from an EMBL/GenBank/DDBJ whole genome shotgun (WGS) entry which is preliminary data.</text>
</comment>
<dbReference type="AlphaFoldDB" id="A0A2V3ZZ00"/>
<keyword evidence="1" id="KW-0732">Signal</keyword>
<evidence type="ECO:0000256" key="1">
    <source>
        <dbReference type="SAM" id="SignalP"/>
    </source>
</evidence>
<reference evidence="2 3" key="1">
    <citation type="submission" date="2018-05" db="EMBL/GenBank/DDBJ databases">
        <title>Marinifilum breve JC075T sp. nov., a marine bacterium isolated from Yongle Blue Hole in the South China Sea.</title>
        <authorList>
            <person name="Fu T."/>
        </authorList>
    </citation>
    <scope>NUCLEOTIDE SEQUENCE [LARGE SCALE GENOMIC DNA]</scope>
    <source>
        <strain evidence="2 3">JC075</strain>
    </source>
</reference>
<evidence type="ECO:0000313" key="2">
    <source>
        <dbReference type="EMBL" id="PXY01648.1"/>
    </source>
</evidence>
<dbReference type="Proteomes" id="UP000248079">
    <property type="component" value="Unassembled WGS sequence"/>
</dbReference>
<protein>
    <recommendedName>
        <fullName evidence="4">Lipocalin-like domain-containing protein</fullName>
    </recommendedName>
</protein>
<accession>A0A2V3ZZ00</accession>
<gene>
    <name evidence="2" type="ORF">DF185_09265</name>
</gene>
<organism evidence="2 3">
    <name type="scientific">Marinifilum breve</name>
    <dbReference type="NCBI Taxonomy" id="2184082"/>
    <lineage>
        <taxon>Bacteria</taxon>
        <taxon>Pseudomonadati</taxon>
        <taxon>Bacteroidota</taxon>
        <taxon>Bacteroidia</taxon>
        <taxon>Marinilabiliales</taxon>
        <taxon>Marinifilaceae</taxon>
    </lineage>
</organism>
<evidence type="ECO:0000313" key="3">
    <source>
        <dbReference type="Proteomes" id="UP000248079"/>
    </source>
</evidence>
<name>A0A2V3ZZ00_9BACT</name>
<proteinExistence type="predicted"/>
<sequence>MKKYTTILTNILTLLLCVSCGSDDAEFVRLEEIPQWNVNSAKYQSSMQVVCTVNSESLKIGDEENDMIGAFINGECRGIVIKPVSTEDNLQSLFYLVIMGNQDDEDEKVELKLFDFSQMRLELSDTNLVFKESKKVGSVSDPLKLNV</sequence>
<dbReference type="EMBL" id="QFLI01000003">
    <property type="protein sequence ID" value="PXY01648.1"/>
    <property type="molecule type" value="Genomic_DNA"/>
</dbReference>